<dbReference type="InterPro" id="IPR000172">
    <property type="entry name" value="GMC_OxRdtase_N"/>
</dbReference>
<dbReference type="GO" id="GO:0016614">
    <property type="term" value="F:oxidoreductase activity, acting on CH-OH group of donors"/>
    <property type="evidence" value="ECO:0007669"/>
    <property type="project" value="InterPro"/>
</dbReference>
<protein>
    <submittedName>
        <fullName evidence="8">GMC oxidoreductase</fullName>
    </submittedName>
</protein>
<feature type="domain" description="Glucose-methanol-choline oxidoreductase N-terminal" evidence="6">
    <location>
        <begin position="92"/>
        <end position="115"/>
    </location>
</feature>
<reference evidence="8" key="2">
    <citation type="submission" date="2020-09" db="EMBL/GenBank/DDBJ databases">
        <authorList>
            <person name="Sun Q."/>
            <person name="Kim S."/>
        </authorList>
    </citation>
    <scope>NUCLEOTIDE SEQUENCE</scope>
    <source>
        <strain evidence="8">KCTC 22164</strain>
    </source>
</reference>
<dbReference type="PANTHER" id="PTHR11552:SF147">
    <property type="entry name" value="CHOLINE DEHYDROGENASE, MITOCHONDRIAL"/>
    <property type="match status" value="1"/>
</dbReference>
<reference evidence="8" key="1">
    <citation type="journal article" date="2014" name="Int. J. Syst. Evol. Microbiol.">
        <title>Complete genome sequence of Corynebacterium casei LMG S-19264T (=DSM 44701T), isolated from a smear-ripened cheese.</title>
        <authorList>
            <consortium name="US DOE Joint Genome Institute (JGI-PGF)"/>
            <person name="Walter F."/>
            <person name="Albersmeier A."/>
            <person name="Kalinowski J."/>
            <person name="Ruckert C."/>
        </authorList>
    </citation>
    <scope>NUCLEOTIDE SEQUENCE</scope>
    <source>
        <strain evidence="8">KCTC 22164</strain>
    </source>
</reference>
<dbReference type="Gene3D" id="3.30.560.10">
    <property type="entry name" value="Glucose Oxidase, domain 3"/>
    <property type="match status" value="1"/>
</dbReference>
<evidence type="ECO:0000313" key="9">
    <source>
        <dbReference type="Proteomes" id="UP000631300"/>
    </source>
</evidence>
<evidence type="ECO:0000256" key="2">
    <source>
        <dbReference type="ARBA" id="ARBA00010790"/>
    </source>
</evidence>
<gene>
    <name evidence="8" type="ORF">GCM10007391_31540</name>
</gene>
<comment type="caution">
    <text evidence="8">The sequence shown here is derived from an EMBL/GenBank/DDBJ whole genome shotgun (WGS) entry which is preliminary data.</text>
</comment>
<proteinExistence type="inferred from homology"/>
<dbReference type="Proteomes" id="UP000631300">
    <property type="component" value="Unassembled WGS sequence"/>
</dbReference>
<dbReference type="PROSITE" id="PS00624">
    <property type="entry name" value="GMC_OXRED_2"/>
    <property type="match status" value="1"/>
</dbReference>
<sequence>MQAEDVGVQESVQTYDYIIIGGGSAGAVMAARLSENPANQVCLLEAGGKDSNPLIHIPFGLSLLSRFEGIGWGYYTAPQQHLYDRELFWPRGKTLGGSSSVNAMCYIRGERADYDHWVELGATGWGFDEVLPYFKQAEDFEDGHDAFHGTGGPLRVESLRHKESLSHAFVSAASEIGTEIVEDFNREERVGLGFYHVTQKNGQRCSTARGYLSGALTRSNLTVITGVSAERILVKDKRAVGVQIREKGRIRRINANKEVILSGGAINSPKLLMLSGIGPKAQLQEHGIHVQQDLPGVGENLQDHLDAIVQMRCKARVGYAVALSAIPKYIRAAFSYLFGRRGLLSSNIAEAGGFLRSSQAGKQPDIQLHFLPAILEDHGRRTAFGYGYGVHVCCLYPKSRGRITLQSNHPEDQPLIDPNYLDHEDDIKVMTDGVRIARKILGSAAFSDYQPHEVQPGTDAQDDASIAEFLKEKAETIYHPVGTCKMGAQDDEMAVVNTRLQVRGIDGLRVVDASVMPSLIGGNTNAPTVMIAERAVAFIREDEARRA</sequence>
<feature type="domain" description="Glucose-methanol-choline oxidoreductase N-terminal" evidence="7">
    <location>
        <begin position="264"/>
        <end position="278"/>
    </location>
</feature>
<evidence type="ECO:0000259" key="6">
    <source>
        <dbReference type="PROSITE" id="PS00623"/>
    </source>
</evidence>
<dbReference type="SUPFAM" id="SSF54373">
    <property type="entry name" value="FAD-linked reductases, C-terminal domain"/>
    <property type="match status" value="1"/>
</dbReference>
<dbReference type="EMBL" id="BMXP01000011">
    <property type="protein sequence ID" value="GGW94994.1"/>
    <property type="molecule type" value="Genomic_DNA"/>
</dbReference>
<comment type="cofactor">
    <cofactor evidence="1">
        <name>FAD</name>
        <dbReference type="ChEBI" id="CHEBI:57692"/>
    </cofactor>
</comment>
<keyword evidence="4 5" id="KW-0274">FAD</keyword>
<dbReference type="InterPro" id="IPR007867">
    <property type="entry name" value="GMC_OxRtase_C"/>
</dbReference>
<evidence type="ECO:0000259" key="7">
    <source>
        <dbReference type="PROSITE" id="PS00624"/>
    </source>
</evidence>
<evidence type="ECO:0000256" key="1">
    <source>
        <dbReference type="ARBA" id="ARBA00001974"/>
    </source>
</evidence>
<dbReference type="GO" id="GO:0050660">
    <property type="term" value="F:flavin adenine dinucleotide binding"/>
    <property type="evidence" value="ECO:0007669"/>
    <property type="project" value="InterPro"/>
</dbReference>
<keyword evidence="3 5" id="KW-0285">Flavoprotein</keyword>
<dbReference type="PROSITE" id="PS00623">
    <property type="entry name" value="GMC_OXRED_1"/>
    <property type="match status" value="1"/>
</dbReference>
<dbReference type="Pfam" id="PF00732">
    <property type="entry name" value="GMC_oxred_N"/>
    <property type="match status" value="1"/>
</dbReference>
<dbReference type="Gene3D" id="3.50.50.60">
    <property type="entry name" value="FAD/NAD(P)-binding domain"/>
    <property type="match status" value="1"/>
</dbReference>
<evidence type="ECO:0000256" key="3">
    <source>
        <dbReference type="ARBA" id="ARBA00022630"/>
    </source>
</evidence>
<organism evidence="8 9">
    <name type="scientific">Alteromonas halophila</name>
    <dbReference type="NCBI Taxonomy" id="516698"/>
    <lineage>
        <taxon>Bacteria</taxon>
        <taxon>Pseudomonadati</taxon>
        <taxon>Pseudomonadota</taxon>
        <taxon>Gammaproteobacteria</taxon>
        <taxon>Alteromonadales</taxon>
        <taxon>Alteromonadaceae</taxon>
        <taxon>Alteromonas/Salinimonas group</taxon>
        <taxon>Alteromonas</taxon>
    </lineage>
</organism>
<dbReference type="SUPFAM" id="SSF51905">
    <property type="entry name" value="FAD/NAD(P)-binding domain"/>
    <property type="match status" value="1"/>
</dbReference>
<dbReference type="AlphaFoldDB" id="A0A918JPX6"/>
<dbReference type="NCBIfam" id="NF002550">
    <property type="entry name" value="PRK02106.1"/>
    <property type="match status" value="1"/>
</dbReference>
<keyword evidence="9" id="KW-1185">Reference proteome</keyword>
<name>A0A918JPX6_9ALTE</name>
<dbReference type="PIRSF" id="PIRSF000137">
    <property type="entry name" value="Alcohol_oxidase"/>
    <property type="match status" value="1"/>
</dbReference>
<accession>A0A918JPX6</accession>
<evidence type="ECO:0000256" key="4">
    <source>
        <dbReference type="ARBA" id="ARBA00022827"/>
    </source>
</evidence>
<evidence type="ECO:0000313" key="8">
    <source>
        <dbReference type="EMBL" id="GGW94994.1"/>
    </source>
</evidence>
<evidence type="ECO:0000256" key="5">
    <source>
        <dbReference type="RuleBase" id="RU003968"/>
    </source>
</evidence>
<comment type="similarity">
    <text evidence="2 5">Belongs to the GMC oxidoreductase family.</text>
</comment>
<dbReference type="PANTHER" id="PTHR11552">
    <property type="entry name" value="GLUCOSE-METHANOL-CHOLINE GMC OXIDOREDUCTASE"/>
    <property type="match status" value="1"/>
</dbReference>
<dbReference type="InterPro" id="IPR036188">
    <property type="entry name" value="FAD/NAD-bd_sf"/>
</dbReference>
<dbReference type="InterPro" id="IPR012132">
    <property type="entry name" value="GMC_OxRdtase"/>
</dbReference>
<dbReference type="Pfam" id="PF05199">
    <property type="entry name" value="GMC_oxred_C"/>
    <property type="match status" value="1"/>
</dbReference>